<keyword evidence="5 9" id="KW-0472">Membrane</keyword>
<keyword evidence="3 9" id="KW-0812">Transmembrane</keyword>
<evidence type="ECO:0000259" key="10">
    <source>
        <dbReference type="Pfam" id="PF09976"/>
    </source>
</evidence>
<dbReference type="GO" id="GO:0005886">
    <property type="term" value="C:plasma membrane"/>
    <property type="evidence" value="ECO:0007669"/>
    <property type="project" value="UniProtKB-SubCell"/>
</dbReference>
<evidence type="ECO:0000256" key="5">
    <source>
        <dbReference type="ARBA" id="ARBA00023136"/>
    </source>
</evidence>
<evidence type="ECO:0000256" key="2">
    <source>
        <dbReference type="ARBA" id="ARBA00022475"/>
    </source>
</evidence>
<dbReference type="PIRSF" id="PIRSF006170">
    <property type="entry name" value="YfgM"/>
    <property type="match status" value="1"/>
</dbReference>
<evidence type="ECO:0000256" key="4">
    <source>
        <dbReference type="ARBA" id="ARBA00022989"/>
    </source>
</evidence>
<dbReference type="PANTHER" id="PTHR38035:SF1">
    <property type="entry name" value="ANCILLARY SECYEG TRANSLOCON SUBUNIT"/>
    <property type="match status" value="1"/>
</dbReference>
<dbReference type="EMBL" id="FNVQ01000007">
    <property type="protein sequence ID" value="SEG86606.1"/>
    <property type="molecule type" value="Genomic_DNA"/>
</dbReference>
<keyword evidence="6" id="KW-0143">Chaperone</keyword>
<comment type="subcellular location">
    <subcellularLocation>
        <location evidence="1">Cell membrane</location>
        <topology evidence="1">Single-pass type II membrane protein</topology>
    </subcellularLocation>
</comment>
<organism evidence="11 12">
    <name type="scientific">Marinobacterium lutimaris</name>
    <dbReference type="NCBI Taxonomy" id="568106"/>
    <lineage>
        <taxon>Bacteria</taxon>
        <taxon>Pseudomonadati</taxon>
        <taxon>Pseudomonadota</taxon>
        <taxon>Gammaproteobacteria</taxon>
        <taxon>Oceanospirillales</taxon>
        <taxon>Oceanospirillaceae</taxon>
        <taxon>Marinobacterium</taxon>
    </lineage>
</organism>
<proteinExistence type="inferred from homology"/>
<dbReference type="GO" id="GO:0044877">
    <property type="term" value="F:protein-containing complex binding"/>
    <property type="evidence" value="ECO:0007669"/>
    <property type="project" value="InterPro"/>
</dbReference>
<reference evidence="11 12" key="1">
    <citation type="submission" date="2016-10" db="EMBL/GenBank/DDBJ databases">
        <authorList>
            <person name="de Groot N.N."/>
        </authorList>
    </citation>
    <scope>NUCLEOTIDE SEQUENCE [LARGE SCALE GENOMIC DNA]</scope>
    <source>
        <strain evidence="11 12">DSM 22012</strain>
    </source>
</reference>
<keyword evidence="2" id="KW-1003">Cell membrane</keyword>
<evidence type="ECO:0000313" key="12">
    <source>
        <dbReference type="Proteomes" id="UP000236745"/>
    </source>
</evidence>
<evidence type="ECO:0000256" key="8">
    <source>
        <dbReference type="ARBA" id="ARBA00024235"/>
    </source>
</evidence>
<dbReference type="AlphaFoldDB" id="A0A1H6DPN3"/>
<dbReference type="InterPro" id="IPR011990">
    <property type="entry name" value="TPR-like_helical_dom_sf"/>
</dbReference>
<gene>
    <name evidence="11" type="ORF">SAMN05444390_107223</name>
</gene>
<accession>A0A1H6DPN3</accession>
<evidence type="ECO:0000313" key="11">
    <source>
        <dbReference type="EMBL" id="SEG86606.1"/>
    </source>
</evidence>
<evidence type="ECO:0000256" key="3">
    <source>
        <dbReference type="ARBA" id="ARBA00022692"/>
    </source>
</evidence>
<dbReference type="InterPro" id="IPR026039">
    <property type="entry name" value="YfgM"/>
</dbReference>
<comment type="similarity">
    <text evidence="7">Belongs to the YfgM family.</text>
</comment>
<evidence type="ECO:0000256" key="1">
    <source>
        <dbReference type="ARBA" id="ARBA00004401"/>
    </source>
</evidence>
<dbReference type="InterPro" id="IPR018704">
    <property type="entry name" value="SecYEG/CpoB_TPR"/>
</dbReference>
<keyword evidence="4 9" id="KW-1133">Transmembrane helix</keyword>
<feature type="transmembrane region" description="Helical" evidence="9">
    <location>
        <begin position="25"/>
        <end position="42"/>
    </location>
</feature>
<dbReference type="PANTHER" id="PTHR38035">
    <property type="entry name" value="UPF0070 PROTEIN YFGM"/>
    <property type="match status" value="1"/>
</dbReference>
<evidence type="ECO:0000256" key="6">
    <source>
        <dbReference type="ARBA" id="ARBA00023186"/>
    </source>
</evidence>
<sequence length="219" mass="23447">MAELRTEEEQIEAIKSWWKENGRSLLLAVAVAIAGVVGWQAWQKRVEVQSSNASVTYQELLQAVTALRGAPDDQAQATTAEHLAGVLQDDYSSTGYASLGAMLMARVAVDAGDLDKALTQLDWARENAKDEELKQLATVRSARIKLAQGDAAAASSLLAQASADHFSSAYAELHGDILVAQGQLAEARQAYAKALETASPQMRPVIQMKHDDLAGGENS</sequence>
<protein>
    <recommendedName>
        <fullName evidence="8">Ancillary SecYEG translocon subunit</fullName>
    </recommendedName>
</protein>
<dbReference type="SUPFAM" id="SSF48452">
    <property type="entry name" value="TPR-like"/>
    <property type="match status" value="1"/>
</dbReference>
<evidence type="ECO:0000256" key="7">
    <source>
        <dbReference type="ARBA" id="ARBA00024197"/>
    </source>
</evidence>
<dbReference type="Gene3D" id="1.25.40.10">
    <property type="entry name" value="Tetratricopeptide repeat domain"/>
    <property type="match status" value="1"/>
</dbReference>
<feature type="domain" description="Ancillary SecYEG translocon subunit/Cell division coordinator CpoB TPR" evidence="10">
    <location>
        <begin position="15"/>
        <end position="214"/>
    </location>
</feature>
<name>A0A1H6DPN3_9GAMM</name>
<evidence type="ECO:0000256" key="9">
    <source>
        <dbReference type="SAM" id="Phobius"/>
    </source>
</evidence>
<dbReference type="Pfam" id="PF09976">
    <property type="entry name" value="TPR_21"/>
    <property type="match status" value="1"/>
</dbReference>
<dbReference type="RefSeq" id="WP_235009245.1">
    <property type="nucleotide sequence ID" value="NZ_FNVQ01000007.1"/>
</dbReference>
<dbReference type="Proteomes" id="UP000236745">
    <property type="component" value="Unassembled WGS sequence"/>
</dbReference>
<keyword evidence="12" id="KW-1185">Reference proteome</keyword>